<feature type="compositionally biased region" description="Polar residues" evidence="4">
    <location>
        <begin position="149"/>
        <end position="161"/>
    </location>
</feature>
<dbReference type="Gene3D" id="3.30.60.90">
    <property type="match status" value="1"/>
</dbReference>
<gene>
    <name evidence="6" type="ORF">PAC_15803</name>
</gene>
<evidence type="ECO:0000259" key="5">
    <source>
        <dbReference type="Pfam" id="PF00569"/>
    </source>
</evidence>
<keyword evidence="2" id="KW-0863">Zinc-finger</keyword>
<dbReference type="InterPro" id="IPR000433">
    <property type="entry name" value="Znf_ZZ"/>
</dbReference>
<keyword evidence="1" id="KW-0479">Metal-binding</keyword>
<keyword evidence="3" id="KW-0862">Zinc</keyword>
<dbReference type="GO" id="GO:0008270">
    <property type="term" value="F:zinc ion binding"/>
    <property type="evidence" value="ECO:0007669"/>
    <property type="project" value="UniProtKB-KW"/>
</dbReference>
<dbReference type="SUPFAM" id="SSF57850">
    <property type="entry name" value="RING/U-box"/>
    <property type="match status" value="1"/>
</dbReference>
<dbReference type="AlphaFoldDB" id="A0A1L7XLK3"/>
<dbReference type="Proteomes" id="UP000184330">
    <property type="component" value="Unassembled WGS sequence"/>
</dbReference>
<feature type="region of interest" description="Disordered" evidence="4">
    <location>
        <begin position="469"/>
        <end position="546"/>
    </location>
</feature>
<organism evidence="6 7">
    <name type="scientific">Phialocephala subalpina</name>
    <dbReference type="NCBI Taxonomy" id="576137"/>
    <lineage>
        <taxon>Eukaryota</taxon>
        <taxon>Fungi</taxon>
        <taxon>Dikarya</taxon>
        <taxon>Ascomycota</taxon>
        <taxon>Pezizomycotina</taxon>
        <taxon>Leotiomycetes</taxon>
        <taxon>Helotiales</taxon>
        <taxon>Mollisiaceae</taxon>
        <taxon>Phialocephala</taxon>
        <taxon>Phialocephala fortinii species complex</taxon>
    </lineage>
</organism>
<dbReference type="Pfam" id="PF00569">
    <property type="entry name" value="ZZ"/>
    <property type="match status" value="1"/>
</dbReference>
<dbReference type="InterPro" id="IPR043145">
    <property type="entry name" value="Znf_ZZ_sf"/>
</dbReference>
<feature type="compositionally biased region" description="Acidic residues" evidence="4">
    <location>
        <begin position="472"/>
        <end position="495"/>
    </location>
</feature>
<evidence type="ECO:0000313" key="7">
    <source>
        <dbReference type="Proteomes" id="UP000184330"/>
    </source>
</evidence>
<dbReference type="OrthoDB" id="7873042at2759"/>
<feature type="region of interest" description="Disordered" evidence="4">
    <location>
        <begin position="267"/>
        <end position="287"/>
    </location>
</feature>
<feature type="domain" description="ZZ-type" evidence="5">
    <location>
        <begin position="10"/>
        <end position="51"/>
    </location>
</feature>
<evidence type="ECO:0000256" key="4">
    <source>
        <dbReference type="SAM" id="MobiDB-lite"/>
    </source>
</evidence>
<reference evidence="6 7" key="1">
    <citation type="submission" date="2016-03" db="EMBL/GenBank/DDBJ databases">
        <authorList>
            <person name="Ploux O."/>
        </authorList>
    </citation>
    <scope>NUCLEOTIDE SEQUENCE [LARGE SCALE GENOMIC DNA]</scope>
    <source>
        <strain evidence="6 7">UAMH 11012</strain>
    </source>
</reference>
<dbReference type="STRING" id="576137.A0A1L7XLK3"/>
<proteinExistence type="predicted"/>
<feature type="compositionally biased region" description="Basic and acidic residues" evidence="4">
    <location>
        <begin position="272"/>
        <end position="287"/>
    </location>
</feature>
<protein>
    <recommendedName>
        <fullName evidence="5">ZZ-type domain-containing protein</fullName>
    </recommendedName>
</protein>
<dbReference type="EMBL" id="FJOG01000033">
    <property type="protein sequence ID" value="CZR65903.1"/>
    <property type="molecule type" value="Genomic_DNA"/>
</dbReference>
<feature type="region of interest" description="Disordered" evidence="4">
    <location>
        <begin position="118"/>
        <end position="179"/>
    </location>
</feature>
<evidence type="ECO:0000256" key="2">
    <source>
        <dbReference type="ARBA" id="ARBA00022771"/>
    </source>
</evidence>
<accession>A0A1L7XLK3</accession>
<feature type="region of interest" description="Disordered" evidence="4">
    <location>
        <begin position="402"/>
        <end position="434"/>
    </location>
</feature>
<keyword evidence="7" id="KW-1185">Reference proteome</keyword>
<feature type="compositionally biased region" description="Basic and acidic residues" evidence="4">
    <location>
        <begin position="503"/>
        <end position="533"/>
    </location>
</feature>
<name>A0A1L7XLK3_9HELO</name>
<sequence>MGDDEKPQELYSCNGCSELIPTDRARVACHTCPDYHLCANCTIIKQYTRPHVDSHTTMVLKLSGFVVPPPPGFPPRPAPALPPRQNSTINTRQTVRVSELPTANWGALWSAIKDPLEKMGKKSRKGSVDTTRGRSDSVMTGGLGDNDKGSNASSPLSQNPVNDMPPSPPKSVRGGINRIDSEAPSYPRLAEWESLFGADGTPTPIFVALMSTIFGHLDPEHTGYLTPEVYSAFLDVQGCESDVNRCKPPMGPIPASLQSPNLSETVYPFSPSKRDGKKTLGGDTTDSSKDMADLELGLYCSDHNISHILSVRTKTPTSPDTSEPPTSAVEQRIRQSISFKPNMPMLSRQGFIDLMTIEYLKDLDLAHEYLGRAVKEYGIWKELGTLPRGVLPEDSEAVEKAARVREVENTPETEGQSNEEEVELPAPALPIRPRGGEAKVDALMKGEGFGETEAAKPLPVQGRIMAIQEWENFQDTEDEDDDEEEENDEVEDGDEDKVVGGGKDGHSKTASEEEAKKEGAEAVAKVDKTKSEGGSDELEHDLYKAD</sequence>
<evidence type="ECO:0000256" key="1">
    <source>
        <dbReference type="ARBA" id="ARBA00022723"/>
    </source>
</evidence>
<evidence type="ECO:0000313" key="6">
    <source>
        <dbReference type="EMBL" id="CZR65903.1"/>
    </source>
</evidence>
<evidence type="ECO:0000256" key="3">
    <source>
        <dbReference type="ARBA" id="ARBA00022833"/>
    </source>
</evidence>